<dbReference type="PANTHER" id="PTHR44591">
    <property type="entry name" value="STRESS RESPONSE REGULATOR PROTEIN 1"/>
    <property type="match status" value="1"/>
</dbReference>
<dbReference type="RefSeq" id="WP_028070131.1">
    <property type="nucleotide sequence ID" value="NZ_CP141191.1"/>
</dbReference>
<dbReference type="Proteomes" id="UP001566204">
    <property type="component" value="Unassembled WGS sequence"/>
</dbReference>
<dbReference type="EMBL" id="JBEOQB010000002">
    <property type="protein sequence ID" value="MEZ0451909.1"/>
    <property type="molecule type" value="Genomic_DNA"/>
</dbReference>
<dbReference type="EMBL" id="LR590484">
    <property type="protein sequence ID" value="VTR28669.1"/>
    <property type="molecule type" value="Genomic_DNA"/>
</dbReference>
<organism evidence="5 6">
    <name type="scientific">Sphingobacterium thalpophilum</name>
    <dbReference type="NCBI Taxonomy" id="259"/>
    <lineage>
        <taxon>Bacteria</taxon>
        <taxon>Pseudomonadati</taxon>
        <taxon>Bacteroidota</taxon>
        <taxon>Sphingobacteriia</taxon>
        <taxon>Sphingobacteriales</taxon>
        <taxon>Sphingobacteriaceae</taxon>
        <taxon>Sphingobacterium</taxon>
    </lineage>
</organism>
<dbReference type="STRING" id="1123265.GCA_000686625_03360"/>
<name>A0A4U9U9V9_9SPHI</name>
<dbReference type="PANTHER" id="PTHR44591:SF3">
    <property type="entry name" value="RESPONSE REGULATORY DOMAIN-CONTAINING PROTEIN"/>
    <property type="match status" value="1"/>
</dbReference>
<evidence type="ECO:0000256" key="2">
    <source>
        <dbReference type="PROSITE-ProRule" id="PRU00169"/>
    </source>
</evidence>
<dbReference type="KEGG" id="stha:NCTC11429_00249"/>
<reference evidence="5 6" key="1">
    <citation type="submission" date="2019-05" db="EMBL/GenBank/DDBJ databases">
        <authorList>
            <consortium name="Pathogen Informatics"/>
        </authorList>
    </citation>
    <scope>NUCLEOTIDE SEQUENCE [LARGE SCALE GENOMIC DNA]</scope>
    <source>
        <strain evidence="5 6">NCTC11429</strain>
    </source>
</reference>
<dbReference type="Gene3D" id="3.40.50.2300">
    <property type="match status" value="1"/>
</dbReference>
<dbReference type="SMART" id="SM00448">
    <property type="entry name" value="REC"/>
    <property type="match status" value="1"/>
</dbReference>
<dbReference type="InterPro" id="IPR050595">
    <property type="entry name" value="Bact_response_regulator"/>
</dbReference>
<dbReference type="PROSITE" id="PS50110">
    <property type="entry name" value="RESPONSE_REGULATORY"/>
    <property type="match status" value="1"/>
</dbReference>
<feature type="domain" description="Response regulatory" evidence="3">
    <location>
        <begin position="4"/>
        <end position="119"/>
    </location>
</feature>
<dbReference type="Pfam" id="PF00072">
    <property type="entry name" value="Response_reg"/>
    <property type="match status" value="1"/>
</dbReference>
<reference evidence="4 7" key="2">
    <citation type="submission" date="2024-06" db="EMBL/GenBank/DDBJ databases">
        <title>Soil Sphingobacterium thalpophilum.</title>
        <authorList>
            <person name="Yang J."/>
            <person name="Li J."/>
        </authorList>
    </citation>
    <scope>NUCLEOTIDE SEQUENCE [LARGE SCALE GENOMIC DNA]</scope>
    <source>
        <strain evidence="4 7">22g91tb</strain>
    </source>
</reference>
<evidence type="ECO:0000313" key="4">
    <source>
        <dbReference type="EMBL" id="MEZ0451909.1"/>
    </source>
</evidence>
<sequence>MKRKIFICDDDRNIVEMLEMVLQEFTDATVLTETDSRNALSRLRLECPDVLIVDIAMPVISGDQLIQLVRADSALNQMFIVCMSANPVGEQIAVGAGADIYLAKPFDMSEFLAVVKGTAQTG</sequence>
<gene>
    <name evidence="5" type="primary">phoP_1</name>
    <name evidence="4" type="ORF">ABTW24_09910</name>
    <name evidence="5" type="ORF">NCTC11429_00249</name>
</gene>
<dbReference type="AlphaFoldDB" id="A0A4U9U9V9"/>
<keyword evidence="1 2" id="KW-0597">Phosphoprotein</keyword>
<feature type="modified residue" description="4-aspartylphosphate" evidence="2">
    <location>
        <position position="54"/>
    </location>
</feature>
<evidence type="ECO:0000313" key="7">
    <source>
        <dbReference type="Proteomes" id="UP001566204"/>
    </source>
</evidence>
<accession>A0A4U9U9V9</accession>
<evidence type="ECO:0000259" key="3">
    <source>
        <dbReference type="PROSITE" id="PS50110"/>
    </source>
</evidence>
<protein>
    <submittedName>
        <fullName evidence="5">Alkaline phosphatase synthesis transcriptional regulatory protein phoP</fullName>
    </submittedName>
    <submittedName>
        <fullName evidence="4">Response regulator</fullName>
    </submittedName>
</protein>
<proteinExistence type="predicted"/>
<dbReference type="InterPro" id="IPR011006">
    <property type="entry name" value="CheY-like_superfamily"/>
</dbReference>
<dbReference type="Proteomes" id="UP000308196">
    <property type="component" value="Chromosome"/>
</dbReference>
<evidence type="ECO:0000313" key="6">
    <source>
        <dbReference type="Proteomes" id="UP000308196"/>
    </source>
</evidence>
<evidence type="ECO:0000313" key="5">
    <source>
        <dbReference type="EMBL" id="VTR28669.1"/>
    </source>
</evidence>
<dbReference type="GeneID" id="78461073"/>
<keyword evidence="7" id="KW-1185">Reference proteome</keyword>
<evidence type="ECO:0000256" key="1">
    <source>
        <dbReference type="ARBA" id="ARBA00022553"/>
    </source>
</evidence>
<dbReference type="SUPFAM" id="SSF52172">
    <property type="entry name" value="CheY-like"/>
    <property type="match status" value="1"/>
</dbReference>
<dbReference type="GO" id="GO:0000160">
    <property type="term" value="P:phosphorelay signal transduction system"/>
    <property type="evidence" value="ECO:0007669"/>
    <property type="project" value="InterPro"/>
</dbReference>
<dbReference type="InterPro" id="IPR001789">
    <property type="entry name" value="Sig_transdc_resp-reg_receiver"/>
</dbReference>